<proteinExistence type="predicted"/>
<evidence type="ECO:0000313" key="2">
    <source>
        <dbReference type="EMBL" id="AIU73471.1"/>
    </source>
</evidence>
<reference evidence="2 3" key="1">
    <citation type="journal article" date="2014" name="Gut Pathog.">
        <title>Gene clusters of Hafnia alvei strain FB1 important in survival and pathogenesis: a draft genome perspective.</title>
        <authorList>
            <person name="Tan J.Y."/>
            <person name="Yin W.F."/>
            <person name="Chan K.G."/>
        </authorList>
    </citation>
    <scope>NUCLEOTIDE SEQUENCE [LARGE SCALE GENOMIC DNA]</scope>
    <source>
        <strain evidence="2 3">FB1</strain>
    </source>
</reference>
<dbReference type="Pfam" id="PF07437">
    <property type="entry name" value="YfaZ"/>
    <property type="match status" value="1"/>
</dbReference>
<dbReference type="SUPFAM" id="SSF56925">
    <property type="entry name" value="OMPA-like"/>
    <property type="match status" value="1"/>
</dbReference>
<feature type="signal peptide" evidence="1">
    <location>
        <begin position="1"/>
        <end position="21"/>
    </location>
</feature>
<dbReference type="PATRIC" id="fig|1453496.5.peg.2954"/>
<name>A0A097R426_HAFAL</name>
<keyword evidence="3" id="KW-1185">Reference proteome</keyword>
<dbReference type="RefSeq" id="WP_025797986.1">
    <property type="nucleotide sequence ID" value="NZ_CP009706.1"/>
</dbReference>
<dbReference type="EMBL" id="CP009706">
    <property type="protein sequence ID" value="AIU73471.1"/>
    <property type="molecule type" value="Genomic_DNA"/>
</dbReference>
<dbReference type="InterPro" id="IPR011250">
    <property type="entry name" value="OMP/PagP_B-barrel"/>
</dbReference>
<dbReference type="eggNOG" id="ENOG5030AVP">
    <property type="taxonomic scope" value="Bacteria"/>
</dbReference>
<protein>
    <submittedName>
        <fullName evidence="2">Porin</fullName>
    </submittedName>
</protein>
<evidence type="ECO:0000256" key="1">
    <source>
        <dbReference type="SAM" id="SignalP"/>
    </source>
</evidence>
<dbReference type="GeneID" id="56892542"/>
<gene>
    <name evidence="2" type="ORF">AT03_14465</name>
</gene>
<accession>A0A097R426</accession>
<dbReference type="HOGENOM" id="CLU_128134_1_0_6"/>
<dbReference type="OrthoDB" id="6506259at2"/>
<dbReference type="InterPro" id="IPR009998">
    <property type="entry name" value="YfaZ"/>
</dbReference>
<organism evidence="2 3">
    <name type="scientific">Hafnia alvei FB1</name>
    <dbReference type="NCBI Taxonomy" id="1453496"/>
    <lineage>
        <taxon>Bacteria</taxon>
        <taxon>Pseudomonadati</taxon>
        <taxon>Pseudomonadota</taxon>
        <taxon>Gammaproteobacteria</taxon>
        <taxon>Enterobacterales</taxon>
        <taxon>Hafniaceae</taxon>
        <taxon>Hafnia</taxon>
    </lineage>
</organism>
<evidence type="ECO:0000313" key="3">
    <source>
        <dbReference type="Proteomes" id="UP000029986"/>
    </source>
</evidence>
<dbReference type="AlphaFoldDB" id="A0A097R426"/>
<feature type="chain" id="PRO_5001937234" evidence="1">
    <location>
        <begin position="22"/>
        <end position="181"/>
    </location>
</feature>
<dbReference type="KEGG" id="hav:AT03_14465"/>
<dbReference type="Proteomes" id="UP000029986">
    <property type="component" value="Chromosome"/>
</dbReference>
<sequence length="181" mass="18781">MKKIVLGCACAALFSATAANAISIHGQAGEHYTNVEAGFGTDSSGLYSTLNWAHNDDDGDVAGLGLGINLPLGPFLANVGGKALYLNPQKDGSDGYAIAVGGGLQWPLTKSFSLYGEGYYSPDSLSSGINDYKEASAGLRWSVIRPVTIDVGYRYIEMSGKDGDRNNVVADGAYVGAGIGF</sequence>
<keyword evidence="1" id="KW-0732">Signal</keyword>